<organism evidence="1 2">
    <name type="scientific">Schaalia dentiphila ATCC 17982</name>
    <dbReference type="NCBI Taxonomy" id="411466"/>
    <lineage>
        <taxon>Bacteria</taxon>
        <taxon>Bacillati</taxon>
        <taxon>Actinomycetota</taxon>
        <taxon>Actinomycetes</taxon>
        <taxon>Actinomycetales</taxon>
        <taxon>Actinomycetaceae</taxon>
        <taxon>Schaalia</taxon>
        <taxon>Schaalia dentiphila</taxon>
    </lineage>
</organism>
<dbReference type="HOGENOM" id="CLU_2056327_0_0_11"/>
<dbReference type="Proteomes" id="UP000003553">
    <property type="component" value="Unassembled WGS sequence"/>
</dbReference>
<dbReference type="PANTHER" id="PTHR40658">
    <property type="match status" value="1"/>
</dbReference>
<proteinExistence type="predicted"/>
<dbReference type="eggNOG" id="COG4283">
    <property type="taxonomic scope" value="Bacteria"/>
</dbReference>
<evidence type="ECO:0000313" key="2">
    <source>
        <dbReference type="Proteomes" id="UP000003553"/>
    </source>
</evidence>
<protein>
    <recommendedName>
        <fullName evidence="3">DinB-like domain-containing protein</fullName>
    </recommendedName>
</protein>
<dbReference type="AlphaFoldDB" id="A7BES0"/>
<evidence type="ECO:0000313" key="1">
    <source>
        <dbReference type="EMBL" id="EDN81694.1"/>
    </source>
</evidence>
<accession>A7BES0</accession>
<dbReference type="Gene3D" id="1.20.120.450">
    <property type="entry name" value="dinb family like domain"/>
    <property type="match status" value="1"/>
</dbReference>
<comment type="caution">
    <text evidence="1">The sequence shown here is derived from an EMBL/GenBank/DDBJ whole genome shotgun (WGS) entry which is preliminary data.</text>
</comment>
<dbReference type="InterPro" id="IPR012550">
    <property type="entry name" value="DUF1706"/>
</dbReference>
<evidence type="ECO:0008006" key="3">
    <source>
        <dbReference type="Google" id="ProtNLM"/>
    </source>
</evidence>
<reference evidence="1" key="2">
    <citation type="submission" date="2015-05" db="EMBL/GenBank/DDBJ databases">
        <title>Draft genome sequence of Actinomyces odontolyticus (ATCC 17982).</title>
        <authorList>
            <person name="Sudarsanam P."/>
            <person name="Ley R."/>
            <person name="Guruge J."/>
            <person name="Turnbaugh P.J."/>
            <person name="Mahowald M."/>
            <person name="Liep D."/>
            <person name="Gordon J."/>
        </authorList>
    </citation>
    <scope>NUCLEOTIDE SEQUENCE</scope>
    <source>
        <strain evidence="1">ATCC 17982</strain>
    </source>
</reference>
<dbReference type="PANTHER" id="PTHR40658:SF4">
    <property type="entry name" value="HYPOTHETICAL CYTOSOLIC PROTEIN"/>
    <property type="match status" value="1"/>
</dbReference>
<reference evidence="1" key="1">
    <citation type="submission" date="2007-04" db="EMBL/GenBank/DDBJ databases">
        <authorList>
            <person name="Fulton L."/>
            <person name="Clifton S."/>
            <person name="Fulton B."/>
            <person name="Xu J."/>
            <person name="Minx P."/>
            <person name="Pepin K.H."/>
            <person name="Johnson M."/>
            <person name="Thiruvilangam P."/>
            <person name="Bhonagiri V."/>
            <person name="Nash W.E."/>
            <person name="Mardis E.R."/>
            <person name="Wilson R.K."/>
        </authorList>
    </citation>
    <scope>NUCLEOTIDE SEQUENCE [LARGE SCALE GENOMIC DNA]</scope>
    <source>
        <strain evidence="1">ATCC 17982</strain>
    </source>
</reference>
<sequence>MARPTSKNELIAASACGYGKLTEFAASMTEDELVAPFDFSADKGRKEAHWSRDKNLRDVLAHLHEWHRLLLDWVGANEVGEKRPFLPEPYTWRTYGDMNVALWRKHQDTPLEQARDLLD</sequence>
<keyword evidence="2" id="KW-1185">Reference proteome</keyword>
<name>A7BES0_9ACTO</name>
<dbReference type="Pfam" id="PF08020">
    <property type="entry name" value="DUF1706"/>
    <property type="match status" value="1"/>
</dbReference>
<dbReference type="EMBL" id="AAYI02000004">
    <property type="protein sequence ID" value="EDN81694.1"/>
    <property type="molecule type" value="Genomic_DNA"/>
</dbReference>
<dbReference type="InterPro" id="IPR034660">
    <property type="entry name" value="DinB/YfiT-like"/>
</dbReference>
<gene>
    <name evidence="1" type="ORF">ACTODO_02173</name>
</gene>